<keyword evidence="1" id="KW-0342">GTP-binding</keyword>
<evidence type="ECO:0000313" key="4">
    <source>
        <dbReference type="Proteomes" id="UP000193411"/>
    </source>
</evidence>
<dbReference type="InterPro" id="IPR027417">
    <property type="entry name" value="P-loop_NTPase"/>
</dbReference>
<proteinExistence type="inferred from homology"/>
<dbReference type="STRING" id="765915.A0A1Y2HH93"/>
<gene>
    <name evidence="3" type="ORF">BCR44DRAFT_106902</name>
</gene>
<evidence type="ECO:0000313" key="3">
    <source>
        <dbReference type="EMBL" id="ORZ33946.1"/>
    </source>
</evidence>
<feature type="non-terminal residue" evidence="3">
    <location>
        <position position="307"/>
    </location>
</feature>
<dbReference type="GO" id="GO:0005525">
    <property type="term" value="F:GTP binding"/>
    <property type="evidence" value="ECO:0007669"/>
    <property type="project" value="UniProtKB-KW"/>
</dbReference>
<sequence length="307" mass="34153">MFRARRKVATPLNVMIVGREGVGKSTFLRTLLASLSLSGKVDMSKSTPVPVSGETRIKVHQPVEVDCNGHKVALTLIDTPGLPYSAEQGTELATVMSYIESQFETALIEELKVKRNPKSTDTMVHAILYLLPPMLPFHPVDLSAIRTLSNRVNVIPLLAHADSITNRQLENLKQSLAKTLGENLDLLSFATADIDGDGEVEDDEEEEFKREIDHLKTSLPYTVIGAEFPLPGQKSGGDFLVVDGKNILGREYKWGIVDVDNQEHCELHLAKYLIFEFALPGLRGFTRNVLYERYRTERLMAHAGGKQ</sequence>
<evidence type="ECO:0000259" key="2">
    <source>
        <dbReference type="PROSITE" id="PS51719"/>
    </source>
</evidence>
<dbReference type="PANTHER" id="PTHR18884">
    <property type="entry name" value="SEPTIN"/>
    <property type="match status" value="1"/>
</dbReference>
<dbReference type="InterPro" id="IPR030379">
    <property type="entry name" value="G_SEPTIN_dom"/>
</dbReference>
<comment type="similarity">
    <text evidence="1">Belongs to the TRAFAC class TrmE-Era-EngA-EngB-Septin-like GTPase superfamily. Septin GTPase family.</text>
</comment>
<dbReference type="Proteomes" id="UP000193411">
    <property type="component" value="Unassembled WGS sequence"/>
</dbReference>
<dbReference type="Gene3D" id="3.40.50.300">
    <property type="entry name" value="P-loop containing nucleotide triphosphate hydrolases"/>
    <property type="match status" value="1"/>
</dbReference>
<comment type="caution">
    <text evidence="3">The sequence shown here is derived from an EMBL/GenBank/DDBJ whole genome shotgun (WGS) entry which is preliminary data.</text>
</comment>
<name>A0A1Y2HH93_9FUNG</name>
<dbReference type="AlphaFoldDB" id="A0A1Y2HH93"/>
<dbReference type="EMBL" id="MCFL01000032">
    <property type="protein sequence ID" value="ORZ33946.1"/>
    <property type="molecule type" value="Genomic_DNA"/>
</dbReference>
<accession>A0A1Y2HH93</accession>
<protein>
    <submittedName>
        <fullName evidence="3">Septin-type guanine nucleotide-binding (G) domain-containing protein</fullName>
    </submittedName>
</protein>
<keyword evidence="4" id="KW-1185">Reference proteome</keyword>
<reference evidence="3 4" key="1">
    <citation type="submission" date="2016-07" db="EMBL/GenBank/DDBJ databases">
        <title>Pervasive Adenine N6-methylation of Active Genes in Fungi.</title>
        <authorList>
            <consortium name="DOE Joint Genome Institute"/>
            <person name="Mondo S.J."/>
            <person name="Dannebaum R.O."/>
            <person name="Kuo R.C."/>
            <person name="Labutti K."/>
            <person name="Haridas S."/>
            <person name="Kuo A."/>
            <person name="Salamov A."/>
            <person name="Ahrendt S.R."/>
            <person name="Lipzen A."/>
            <person name="Sullivan W."/>
            <person name="Andreopoulos W.B."/>
            <person name="Clum A."/>
            <person name="Lindquist E."/>
            <person name="Daum C."/>
            <person name="Ramamoorthy G.K."/>
            <person name="Gryganskyi A."/>
            <person name="Culley D."/>
            <person name="Magnuson J.K."/>
            <person name="James T.Y."/>
            <person name="O'Malley M.A."/>
            <person name="Stajich J.E."/>
            <person name="Spatafora J.W."/>
            <person name="Visel A."/>
            <person name="Grigoriev I.V."/>
        </authorList>
    </citation>
    <scope>NUCLEOTIDE SEQUENCE [LARGE SCALE GENOMIC DNA]</scope>
    <source>
        <strain evidence="3 4">PL171</strain>
    </source>
</reference>
<keyword evidence="1" id="KW-0547">Nucleotide-binding</keyword>
<dbReference type="Pfam" id="PF00735">
    <property type="entry name" value="Septin"/>
    <property type="match status" value="1"/>
</dbReference>
<dbReference type="PROSITE" id="PS51719">
    <property type="entry name" value="G_SEPTIN"/>
    <property type="match status" value="1"/>
</dbReference>
<dbReference type="SUPFAM" id="SSF52540">
    <property type="entry name" value="P-loop containing nucleoside triphosphate hydrolases"/>
    <property type="match status" value="1"/>
</dbReference>
<organism evidence="3 4">
    <name type="scientific">Catenaria anguillulae PL171</name>
    <dbReference type="NCBI Taxonomy" id="765915"/>
    <lineage>
        <taxon>Eukaryota</taxon>
        <taxon>Fungi</taxon>
        <taxon>Fungi incertae sedis</taxon>
        <taxon>Blastocladiomycota</taxon>
        <taxon>Blastocladiomycetes</taxon>
        <taxon>Blastocladiales</taxon>
        <taxon>Catenariaceae</taxon>
        <taxon>Catenaria</taxon>
    </lineage>
</organism>
<dbReference type="OrthoDB" id="416553at2759"/>
<feature type="domain" description="Septin-type G" evidence="2">
    <location>
        <begin position="8"/>
        <end position="301"/>
    </location>
</feature>
<evidence type="ECO:0000256" key="1">
    <source>
        <dbReference type="RuleBase" id="RU004560"/>
    </source>
</evidence>